<name>A0AAV7IBI3_COTGL</name>
<protein>
    <submittedName>
        <fullName evidence="2">Uncharacterized protein</fullName>
    </submittedName>
</protein>
<proteinExistence type="predicted"/>
<comment type="caution">
    <text evidence="2">The sequence shown here is derived from an EMBL/GenBank/DDBJ whole genome shotgun (WGS) entry which is preliminary data.</text>
</comment>
<keyword evidence="3" id="KW-1185">Reference proteome</keyword>
<evidence type="ECO:0000313" key="3">
    <source>
        <dbReference type="Proteomes" id="UP000826195"/>
    </source>
</evidence>
<feature type="region of interest" description="Disordered" evidence="1">
    <location>
        <begin position="64"/>
        <end position="88"/>
    </location>
</feature>
<accession>A0AAV7IBI3</accession>
<gene>
    <name evidence="2" type="ORF">KQX54_004902</name>
</gene>
<feature type="compositionally biased region" description="Acidic residues" evidence="1">
    <location>
        <begin position="15"/>
        <end position="26"/>
    </location>
</feature>
<evidence type="ECO:0000256" key="1">
    <source>
        <dbReference type="SAM" id="MobiDB-lite"/>
    </source>
</evidence>
<reference evidence="2 3" key="1">
    <citation type="journal article" date="2021" name="J. Hered.">
        <title>A chromosome-level genome assembly of the parasitoid wasp, Cotesia glomerata (Hymenoptera: Braconidae).</title>
        <authorList>
            <person name="Pinto B.J."/>
            <person name="Weis J.J."/>
            <person name="Gamble T."/>
            <person name="Ode P.J."/>
            <person name="Paul R."/>
            <person name="Zaspel J.M."/>
        </authorList>
    </citation>
    <scope>NUCLEOTIDE SEQUENCE [LARGE SCALE GENOMIC DNA]</scope>
    <source>
        <strain evidence="2">CgM1</strain>
    </source>
</reference>
<organism evidence="2 3">
    <name type="scientific">Cotesia glomerata</name>
    <name type="common">Lepidopteran parasitic wasp</name>
    <name type="synonym">Apanteles glomeratus</name>
    <dbReference type="NCBI Taxonomy" id="32391"/>
    <lineage>
        <taxon>Eukaryota</taxon>
        <taxon>Metazoa</taxon>
        <taxon>Ecdysozoa</taxon>
        <taxon>Arthropoda</taxon>
        <taxon>Hexapoda</taxon>
        <taxon>Insecta</taxon>
        <taxon>Pterygota</taxon>
        <taxon>Neoptera</taxon>
        <taxon>Endopterygota</taxon>
        <taxon>Hymenoptera</taxon>
        <taxon>Apocrita</taxon>
        <taxon>Ichneumonoidea</taxon>
        <taxon>Braconidae</taxon>
        <taxon>Microgastrinae</taxon>
        <taxon>Cotesia</taxon>
    </lineage>
</organism>
<evidence type="ECO:0000313" key="2">
    <source>
        <dbReference type="EMBL" id="KAH0548983.1"/>
    </source>
</evidence>
<dbReference type="AlphaFoldDB" id="A0AAV7IBI3"/>
<dbReference type="EMBL" id="JAHXZJ010001864">
    <property type="protein sequence ID" value="KAH0548983.1"/>
    <property type="molecule type" value="Genomic_DNA"/>
</dbReference>
<feature type="region of interest" description="Disordered" evidence="1">
    <location>
        <begin position="10"/>
        <end position="32"/>
    </location>
</feature>
<sequence>MSAKELRYVAHADADADADDDDDDDGGCGAMPEQTTRFLTGDIWKLSVNISEGWSRGWKWKVESAEKGKRRRGGKNEDRETVGTERPGETLADVRSKLLSLSCFAWTEPFPLPPSYCSFYSPTVIFNVLERGSRKFPVKFKANFVC</sequence>
<feature type="compositionally biased region" description="Basic and acidic residues" evidence="1">
    <location>
        <begin position="74"/>
        <end position="88"/>
    </location>
</feature>
<dbReference type="Proteomes" id="UP000826195">
    <property type="component" value="Unassembled WGS sequence"/>
</dbReference>